<proteinExistence type="predicted"/>
<keyword evidence="2" id="KW-0413">Isomerase</keyword>
<dbReference type="Proteomes" id="UP001519271">
    <property type="component" value="Unassembled WGS sequence"/>
</dbReference>
<dbReference type="RefSeq" id="WP_209459074.1">
    <property type="nucleotide sequence ID" value="NZ_JAGGKC010000009.1"/>
</dbReference>
<evidence type="ECO:0000259" key="1">
    <source>
        <dbReference type="Pfam" id="PF16552"/>
    </source>
</evidence>
<dbReference type="EC" id="5.4.3.5" evidence="2"/>
<accession>A0ABS4G2S9</accession>
<evidence type="ECO:0000313" key="3">
    <source>
        <dbReference type="Proteomes" id="UP001519271"/>
    </source>
</evidence>
<dbReference type="Gene3D" id="6.10.250.2220">
    <property type="match status" value="1"/>
</dbReference>
<dbReference type="Pfam" id="PF16552">
    <property type="entry name" value="OAM_alpha"/>
    <property type="match status" value="1"/>
</dbReference>
<dbReference type="InterPro" id="IPR015130">
    <property type="entry name" value="Lys-AminoMut_A"/>
</dbReference>
<protein>
    <submittedName>
        <fullName evidence="2">D-ornithine 4,5-aminomutase subunit alpha</fullName>
        <ecNumber evidence="2">5.4.3.5</ecNumber>
    </submittedName>
</protein>
<keyword evidence="3" id="KW-1185">Reference proteome</keyword>
<sequence>MALKREDDFELRREHLKSLSDDELKERFFMLSEVVTDPLIELAKNSTTPSIERSVLLRMGFSSIEAKEIVERIIDAGLMGKGAGNVVLRVSEKLGTYYLTTGREMAEGLHMDLAIEAFRGGLGNGSQKR</sequence>
<name>A0ABS4G2S9_9CLOT</name>
<comment type="caution">
    <text evidence="2">The sequence shown here is derived from an EMBL/GenBank/DDBJ whole genome shotgun (WGS) entry which is preliminary data.</text>
</comment>
<dbReference type="SUPFAM" id="SSF51703">
    <property type="entry name" value="Cobalamin (vitamin B12)-dependent enzymes"/>
    <property type="match status" value="1"/>
</dbReference>
<dbReference type="EMBL" id="JAGGKC010000009">
    <property type="protein sequence ID" value="MBP1918851.1"/>
    <property type="molecule type" value="Genomic_DNA"/>
</dbReference>
<dbReference type="GO" id="GO:0047831">
    <property type="term" value="F:D-ornithine 4,5-aminomutase activity"/>
    <property type="evidence" value="ECO:0007669"/>
    <property type="project" value="UniProtKB-EC"/>
</dbReference>
<dbReference type="InterPro" id="IPR016176">
    <property type="entry name" value="Cbl-dep_enz_cat"/>
</dbReference>
<organism evidence="2 3">
    <name type="scientific">Youngiibacter multivorans</name>
    <dbReference type="NCBI Taxonomy" id="937251"/>
    <lineage>
        <taxon>Bacteria</taxon>
        <taxon>Bacillati</taxon>
        <taxon>Bacillota</taxon>
        <taxon>Clostridia</taxon>
        <taxon>Eubacteriales</taxon>
        <taxon>Clostridiaceae</taxon>
        <taxon>Youngiibacter</taxon>
    </lineage>
</organism>
<feature type="domain" description="D-Lysine 5,6-aminomutase alpha subunit" evidence="1">
    <location>
        <begin position="4"/>
        <end position="117"/>
    </location>
</feature>
<gene>
    <name evidence="2" type="ORF">J2Z34_001331</name>
</gene>
<dbReference type="Gene3D" id="1.10.8.1000">
    <property type="entry name" value="Ornithine 4,5 aminomutase S component, alpha subunit-like"/>
    <property type="match status" value="1"/>
</dbReference>
<evidence type="ECO:0000313" key="2">
    <source>
        <dbReference type="EMBL" id="MBP1918851.1"/>
    </source>
</evidence>
<reference evidence="2 3" key="1">
    <citation type="submission" date="2021-03" db="EMBL/GenBank/DDBJ databases">
        <title>Genomic Encyclopedia of Type Strains, Phase IV (KMG-IV): sequencing the most valuable type-strain genomes for metagenomic binning, comparative biology and taxonomic classification.</title>
        <authorList>
            <person name="Goeker M."/>
        </authorList>
    </citation>
    <scope>NUCLEOTIDE SEQUENCE [LARGE SCALE GENOMIC DNA]</scope>
    <source>
        <strain evidence="2 3">DSM 6139</strain>
    </source>
</reference>